<feature type="disulfide bond" evidence="3">
    <location>
        <begin position="580"/>
        <end position="604"/>
    </location>
</feature>
<comment type="caution">
    <text evidence="3">Lacks conserved residue(s) required for the propagation of feature annotation.</text>
</comment>
<keyword evidence="1" id="KW-0217">Developmental protein</keyword>
<dbReference type="InterPro" id="IPR015526">
    <property type="entry name" value="Frizzled/SFRP"/>
</dbReference>
<name>A0A914BQP3_PATMI</name>
<dbReference type="InterPro" id="IPR013783">
    <property type="entry name" value="Ig-like_fold"/>
</dbReference>
<feature type="domain" description="FZ" evidence="5">
    <location>
        <begin position="501"/>
        <end position="619"/>
    </location>
</feature>
<dbReference type="CDD" id="cd00063">
    <property type="entry name" value="FN3"/>
    <property type="match status" value="1"/>
</dbReference>
<protein>
    <submittedName>
        <fullName evidence="7">Uncharacterized protein</fullName>
    </submittedName>
</protein>
<evidence type="ECO:0000313" key="8">
    <source>
        <dbReference type="Proteomes" id="UP000887568"/>
    </source>
</evidence>
<dbReference type="Proteomes" id="UP000887568">
    <property type="component" value="Unplaced"/>
</dbReference>
<dbReference type="AlphaFoldDB" id="A0A914BQP3"/>
<accession>A0A914BQP3</accession>
<evidence type="ECO:0000256" key="2">
    <source>
        <dbReference type="ARBA" id="ARBA00023157"/>
    </source>
</evidence>
<dbReference type="RefSeq" id="XP_038078479.1">
    <property type="nucleotide sequence ID" value="XM_038222551.1"/>
</dbReference>
<dbReference type="Gene3D" id="2.60.40.10">
    <property type="entry name" value="Immunoglobulins"/>
    <property type="match status" value="1"/>
</dbReference>
<feature type="signal peptide" evidence="4">
    <location>
        <begin position="1"/>
        <end position="21"/>
    </location>
</feature>
<feature type="domain" description="Fibronectin type-III" evidence="6">
    <location>
        <begin position="152"/>
        <end position="248"/>
    </location>
</feature>
<dbReference type="InterPro" id="IPR036116">
    <property type="entry name" value="FN3_sf"/>
</dbReference>
<dbReference type="SMART" id="SM00063">
    <property type="entry name" value="FRI"/>
    <property type="match status" value="3"/>
</dbReference>
<dbReference type="SUPFAM" id="SSF49265">
    <property type="entry name" value="Fibronectin type III"/>
    <property type="match status" value="1"/>
</dbReference>
<dbReference type="Gene3D" id="1.10.2000.10">
    <property type="entry name" value="Frizzled cysteine-rich domain"/>
    <property type="match status" value="4"/>
</dbReference>
<evidence type="ECO:0000259" key="5">
    <source>
        <dbReference type="PROSITE" id="PS50038"/>
    </source>
</evidence>
<dbReference type="PANTHER" id="PTHR11309">
    <property type="entry name" value="FRIZZLED"/>
    <property type="match status" value="1"/>
</dbReference>
<dbReference type="GeneID" id="119745889"/>
<keyword evidence="2 3" id="KW-1015">Disulfide bond</keyword>
<feature type="disulfide bond" evidence="3">
    <location>
        <begin position="454"/>
        <end position="478"/>
    </location>
</feature>
<feature type="disulfide bond" evidence="3">
    <location>
        <begin position="423"/>
        <end position="461"/>
    </location>
</feature>
<dbReference type="InterPro" id="IPR020067">
    <property type="entry name" value="Frizzled_dom"/>
</dbReference>
<dbReference type="InterPro" id="IPR003961">
    <property type="entry name" value="FN3_dom"/>
</dbReference>
<evidence type="ECO:0000256" key="3">
    <source>
        <dbReference type="PROSITE-ProRule" id="PRU00090"/>
    </source>
</evidence>
<reference evidence="7" key="1">
    <citation type="submission" date="2022-11" db="UniProtKB">
        <authorList>
            <consortium name="EnsemblMetazoa"/>
        </authorList>
    </citation>
    <scope>IDENTIFICATION</scope>
</reference>
<evidence type="ECO:0000256" key="1">
    <source>
        <dbReference type="ARBA" id="ARBA00022473"/>
    </source>
</evidence>
<dbReference type="InterPro" id="IPR036790">
    <property type="entry name" value="Frizzled_dom_sf"/>
</dbReference>
<dbReference type="PANTHER" id="PTHR11309:SF47">
    <property type="entry name" value="FRIZZLED"/>
    <property type="match status" value="1"/>
</dbReference>
<dbReference type="OMA" id="WRCEDIT"/>
<feature type="domain" description="FZ" evidence="5">
    <location>
        <begin position="372"/>
        <end position="493"/>
    </location>
</feature>
<feature type="disulfide bond" evidence="3">
    <location>
        <begin position="298"/>
        <end position="336"/>
    </location>
</feature>
<proteinExistence type="predicted"/>
<feature type="domain" description="FZ" evidence="5">
    <location>
        <begin position="252"/>
        <end position="380"/>
    </location>
</feature>
<dbReference type="GO" id="GO:0005886">
    <property type="term" value="C:plasma membrane"/>
    <property type="evidence" value="ECO:0007669"/>
    <property type="project" value="TreeGrafter"/>
</dbReference>
<dbReference type="GO" id="GO:0042813">
    <property type="term" value="F:Wnt receptor activity"/>
    <property type="evidence" value="ECO:0007669"/>
    <property type="project" value="TreeGrafter"/>
</dbReference>
<dbReference type="Pfam" id="PF00041">
    <property type="entry name" value="fn3"/>
    <property type="match status" value="1"/>
</dbReference>
<dbReference type="GO" id="GO:0035567">
    <property type="term" value="P:non-canonical Wnt signaling pathway"/>
    <property type="evidence" value="ECO:0007669"/>
    <property type="project" value="TreeGrafter"/>
</dbReference>
<sequence length="785" mass="86967">MGRLFVILLELCMIVVTYVDGTPTLSSSGVPQLCLNEGILAYEDAPPSGFSVNLRDSIEQLQGLIDSGCSNTFGRFLCTAHLPRLDLVRYGLHDKEVYLRPCSEVCRAVWRDCRLTARQLRIERTPEFDCSKNFQSEKKGACLSYLHPPMDQPMIVNGTRLNATSVSILYTPPKEGSRTEAFRVTYNDTASWGEAFFTTPRSRSYHTLNITDLMSAEAFKFEVAALNNFGNGPGTVLRVPAFQGIPDIGRTCEDITVPMCKSGLDYQQTAMPNSLGHLTQDDAGLEIHQFYPLVKVNCSTYLQTFLCAMYLPRCSSGSGGTQLPCRDLCVLARNGCKELMNKFGFSWPQSMTCENFPSYDEGNDCYLGGIPDTGTGCEEITVPMCKSDLDYQQTAMPNSLGHLTQDEAVLEIHQFWPLVEINCSDYLKTFLCAIYTPRCTSGSSRTLMPCRDLCVQVRDGCEQLMITYGFSWPESLWCESFPSYDEENDCYLGGAPVLDVGTNDRCEDISVSWCRSALGYNQTAMPNSLGHQFVIDAEMQLVTFTPVVQNGCSPHFSSFICSLYLPSCYSAPVLPCRELCEEARNGCAEVLLEFGFQWPEQLACEDLPSHNDGATCYLGDFQPMPMNKTDFSPPQPNQTTGTMTNATLAVKPRRYDTHNLGVPSLFRGWVDVQGQGAANDYCRVVTNSTGGYFLSCSLAGMKGAPTDLNYNSTGPWFDAGHMDTWYMMDVNEDGRDDYCRCVGCLPTTHVSCLLAGEGAFTAQTLDYDPVPGGCHYNTVNPYFGR</sequence>
<evidence type="ECO:0000256" key="4">
    <source>
        <dbReference type="SAM" id="SignalP"/>
    </source>
</evidence>
<evidence type="ECO:0000259" key="6">
    <source>
        <dbReference type="PROSITE" id="PS50853"/>
    </source>
</evidence>
<dbReference type="PROSITE" id="PS50038">
    <property type="entry name" value="FZ"/>
    <property type="match status" value="3"/>
</dbReference>
<dbReference type="OrthoDB" id="5985519at2759"/>
<dbReference type="GO" id="GO:0017147">
    <property type="term" value="F:Wnt-protein binding"/>
    <property type="evidence" value="ECO:0007669"/>
    <property type="project" value="TreeGrafter"/>
</dbReference>
<dbReference type="SUPFAM" id="SSF63501">
    <property type="entry name" value="Frizzled cysteine-rich domain"/>
    <property type="match status" value="4"/>
</dbReference>
<dbReference type="GO" id="GO:0060070">
    <property type="term" value="P:canonical Wnt signaling pathway"/>
    <property type="evidence" value="ECO:0007669"/>
    <property type="project" value="TreeGrafter"/>
</dbReference>
<dbReference type="Pfam" id="PF01392">
    <property type="entry name" value="Fz"/>
    <property type="match status" value="3"/>
</dbReference>
<keyword evidence="8" id="KW-1185">Reference proteome</keyword>
<organism evidence="7 8">
    <name type="scientific">Patiria miniata</name>
    <name type="common">Bat star</name>
    <name type="synonym">Asterina miniata</name>
    <dbReference type="NCBI Taxonomy" id="46514"/>
    <lineage>
        <taxon>Eukaryota</taxon>
        <taxon>Metazoa</taxon>
        <taxon>Echinodermata</taxon>
        <taxon>Eleutherozoa</taxon>
        <taxon>Asterozoa</taxon>
        <taxon>Asteroidea</taxon>
        <taxon>Valvatacea</taxon>
        <taxon>Valvatida</taxon>
        <taxon>Asterinidae</taxon>
        <taxon>Patiria</taxon>
    </lineage>
</organism>
<dbReference type="EnsemblMetazoa" id="XM_038222551.1">
    <property type="protein sequence ID" value="XP_038078479.1"/>
    <property type="gene ID" value="LOC119745889"/>
</dbReference>
<dbReference type="PROSITE" id="PS50853">
    <property type="entry name" value="FN3"/>
    <property type="match status" value="1"/>
</dbReference>
<evidence type="ECO:0000313" key="7">
    <source>
        <dbReference type="EnsemblMetazoa" id="XP_038078479.1"/>
    </source>
</evidence>
<feature type="disulfide bond" evidence="3">
    <location>
        <begin position="329"/>
        <end position="353"/>
    </location>
</feature>
<keyword evidence="4" id="KW-0732">Signal</keyword>
<feature type="chain" id="PRO_5037104391" evidence="4">
    <location>
        <begin position="22"/>
        <end position="785"/>
    </location>
</feature>